<gene>
    <name evidence="1" type="ORF">PLBR_LOCUS6206</name>
</gene>
<dbReference type="AlphaFoldDB" id="A0A3P3YFM6"/>
<organism evidence="1 2">
    <name type="scientific">Plasmodiophora brassicae</name>
    <name type="common">Clubroot disease agent</name>
    <dbReference type="NCBI Taxonomy" id="37360"/>
    <lineage>
        <taxon>Eukaryota</taxon>
        <taxon>Sar</taxon>
        <taxon>Rhizaria</taxon>
        <taxon>Endomyxa</taxon>
        <taxon>Phytomyxea</taxon>
        <taxon>Plasmodiophorida</taxon>
        <taxon>Plasmodiophoridae</taxon>
        <taxon>Plasmodiophora</taxon>
    </lineage>
</organism>
<dbReference type="Proteomes" id="UP000290189">
    <property type="component" value="Unassembled WGS sequence"/>
</dbReference>
<sequence>MRSRMNQIRFLFSGSGDGVSAGSIVDLFTCSAAAVTAYPPAPSLTCSYTDAKPTVDAFVGALARQFASAVQHRSTPILVDVADPVASQSETLRSSWVNSALNSARALRVAPSWNMPVSVLERQADGAAAALVSSRRARDH</sequence>
<evidence type="ECO:0000313" key="2">
    <source>
        <dbReference type="Proteomes" id="UP000290189"/>
    </source>
</evidence>
<accession>A0A3P3YFM6</accession>
<reference evidence="1 2" key="1">
    <citation type="submission" date="2018-03" db="EMBL/GenBank/DDBJ databases">
        <authorList>
            <person name="Fogelqvist J."/>
        </authorList>
    </citation>
    <scope>NUCLEOTIDE SEQUENCE [LARGE SCALE GENOMIC DNA]</scope>
</reference>
<protein>
    <submittedName>
        <fullName evidence="1">Uncharacterized protein</fullName>
    </submittedName>
</protein>
<name>A0A3P3YFM6_PLABS</name>
<dbReference type="EMBL" id="OVEO01000011">
    <property type="protein sequence ID" value="SPQ98991.1"/>
    <property type="molecule type" value="Genomic_DNA"/>
</dbReference>
<keyword evidence="1" id="KW-0496">Mitochondrion</keyword>
<proteinExistence type="predicted"/>
<evidence type="ECO:0000313" key="1">
    <source>
        <dbReference type="EMBL" id="SPQ98991.1"/>
    </source>
</evidence>
<geneLocation type="mitochondrion" evidence="1"/>